<organism evidence="5 6">
    <name type="scientific">Hominifimenecus microfluidus</name>
    <dbReference type="NCBI Taxonomy" id="2885348"/>
    <lineage>
        <taxon>Bacteria</taxon>
        <taxon>Bacillati</taxon>
        <taxon>Bacillota</taxon>
        <taxon>Clostridia</taxon>
        <taxon>Lachnospirales</taxon>
        <taxon>Lachnospiraceae</taxon>
        <taxon>Hominifimenecus</taxon>
    </lineage>
</organism>
<dbReference type="InterPro" id="IPR003439">
    <property type="entry name" value="ABC_transporter-like_ATP-bd"/>
</dbReference>
<keyword evidence="1" id="KW-0813">Transport</keyword>
<sequence>MNGQRKYGQRKECDRMGMVRLEGIRKTYLTSHGEVHALNGVDLTVEEGEFLAIMGRSGSGKSTLLNIIGTLQKPTAGSYFLRERQVDQMTEKEILELRRREIGFVFQQYRLLASYTIWENICMPLALDQMEVDEEYIQNLAERCGILEKLDAYPDQLSGGEQQRAALIRAMAHKPSIVIADEPTGNLDYRTGMEIMNLITECRLSFGQTILMVTHDNECASYADRVIAMEDGKIKN</sequence>
<dbReference type="FunFam" id="3.40.50.300:FF:000032">
    <property type="entry name" value="Export ABC transporter ATP-binding protein"/>
    <property type="match status" value="1"/>
</dbReference>
<dbReference type="GO" id="GO:0098796">
    <property type="term" value="C:membrane protein complex"/>
    <property type="evidence" value="ECO:0007669"/>
    <property type="project" value="UniProtKB-ARBA"/>
</dbReference>
<dbReference type="PANTHER" id="PTHR24220">
    <property type="entry name" value="IMPORT ATP-BINDING PROTEIN"/>
    <property type="match status" value="1"/>
</dbReference>
<feature type="domain" description="ABC transporter" evidence="4">
    <location>
        <begin position="19"/>
        <end position="236"/>
    </location>
</feature>
<evidence type="ECO:0000256" key="1">
    <source>
        <dbReference type="ARBA" id="ARBA00022448"/>
    </source>
</evidence>
<evidence type="ECO:0000259" key="4">
    <source>
        <dbReference type="PROSITE" id="PS50893"/>
    </source>
</evidence>
<dbReference type="InterPro" id="IPR017871">
    <property type="entry name" value="ABC_transporter-like_CS"/>
</dbReference>
<dbReference type="InterPro" id="IPR027417">
    <property type="entry name" value="P-loop_NTPase"/>
</dbReference>
<gene>
    <name evidence="5" type="ORF">LKD81_17390</name>
</gene>
<dbReference type="SUPFAM" id="SSF52540">
    <property type="entry name" value="P-loop containing nucleoside triphosphate hydrolases"/>
    <property type="match status" value="1"/>
</dbReference>
<name>A0AAE3EEN3_9FIRM</name>
<comment type="caution">
    <text evidence="5">The sequence shown here is derived from an EMBL/GenBank/DDBJ whole genome shotgun (WGS) entry which is preliminary data.</text>
</comment>
<evidence type="ECO:0000256" key="2">
    <source>
        <dbReference type="ARBA" id="ARBA00022741"/>
    </source>
</evidence>
<accession>A0AAE3EEN3</accession>
<evidence type="ECO:0000256" key="3">
    <source>
        <dbReference type="ARBA" id="ARBA00022840"/>
    </source>
</evidence>
<protein>
    <submittedName>
        <fullName evidence="5">ABC transporter ATP-binding protein</fullName>
    </submittedName>
</protein>
<keyword evidence="3 5" id="KW-0067">ATP-binding</keyword>
<dbReference type="AlphaFoldDB" id="A0AAE3EEN3"/>
<dbReference type="GO" id="GO:0022857">
    <property type="term" value="F:transmembrane transporter activity"/>
    <property type="evidence" value="ECO:0007669"/>
    <property type="project" value="TreeGrafter"/>
</dbReference>
<dbReference type="PROSITE" id="PS50893">
    <property type="entry name" value="ABC_TRANSPORTER_2"/>
    <property type="match status" value="1"/>
</dbReference>
<evidence type="ECO:0000313" key="5">
    <source>
        <dbReference type="EMBL" id="MCC2232741.1"/>
    </source>
</evidence>
<dbReference type="InterPro" id="IPR003593">
    <property type="entry name" value="AAA+_ATPase"/>
</dbReference>
<dbReference type="SMART" id="SM00382">
    <property type="entry name" value="AAA"/>
    <property type="match status" value="1"/>
</dbReference>
<dbReference type="Pfam" id="PF00005">
    <property type="entry name" value="ABC_tran"/>
    <property type="match status" value="1"/>
</dbReference>
<dbReference type="CDD" id="cd03255">
    <property type="entry name" value="ABC_MJ0796_LolCDE_FtsE"/>
    <property type="match status" value="1"/>
</dbReference>
<dbReference type="InterPro" id="IPR017911">
    <property type="entry name" value="MacB-like_ATP-bd"/>
</dbReference>
<dbReference type="GO" id="GO:0005524">
    <property type="term" value="F:ATP binding"/>
    <property type="evidence" value="ECO:0007669"/>
    <property type="project" value="UniProtKB-KW"/>
</dbReference>
<dbReference type="RefSeq" id="WP_308455129.1">
    <property type="nucleotide sequence ID" value="NZ_JAJEQR010000094.1"/>
</dbReference>
<reference evidence="5" key="1">
    <citation type="submission" date="2021-10" db="EMBL/GenBank/DDBJ databases">
        <title>Anaerobic single-cell dispensing facilitates the cultivation of human gut bacteria.</title>
        <authorList>
            <person name="Afrizal A."/>
        </authorList>
    </citation>
    <scope>NUCLEOTIDE SEQUENCE</scope>
    <source>
        <strain evidence="5">CLA-AA-H215</strain>
    </source>
</reference>
<dbReference type="Proteomes" id="UP001198182">
    <property type="component" value="Unassembled WGS sequence"/>
</dbReference>
<keyword evidence="6" id="KW-1185">Reference proteome</keyword>
<dbReference type="EMBL" id="JAJEQR010000094">
    <property type="protein sequence ID" value="MCC2232741.1"/>
    <property type="molecule type" value="Genomic_DNA"/>
</dbReference>
<proteinExistence type="predicted"/>
<dbReference type="InterPro" id="IPR015854">
    <property type="entry name" value="ABC_transpr_LolD-like"/>
</dbReference>
<keyword evidence="2" id="KW-0547">Nucleotide-binding</keyword>
<evidence type="ECO:0000313" key="6">
    <source>
        <dbReference type="Proteomes" id="UP001198182"/>
    </source>
</evidence>
<dbReference type="GO" id="GO:0005886">
    <property type="term" value="C:plasma membrane"/>
    <property type="evidence" value="ECO:0007669"/>
    <property type="project" value="TreeGrafter"/>
</dbReference>
<dbReference type="GO" id="GO:0016887">
    <property type="term" value="F:ATP hydrolysis activity"/>
    <property type="evidence" value="ECO:0007669"/>
    <property type="project" value="InterPro"/>
</dbReference>
<dbReference type="PROSITE" id="PS00211">
    <property type="entry name" value="ABC_TRANSPORTER_1"/>
    <property type="match status" value="1"/>
</dbReference>
<dbReference type="Gene3D" id="3.40.50.300">
    <property type="entry name" value="P-loop containing nucleotide triphosphate hydrolases"/>
    <property type="match status" value="1"/>
</dbReference>